<gene>
    <name evidence="2" type="ORF">MEDL_26441</name>
</gene>
<dbReference type="EMBL" id="CAJPWZ010001299">
    <property type="protein sequence ID" value="CAG2212440.1"/>
    <property type="molecule type" value="Genomic_DNA"/>
</dbReference>
<evidence type="ECO:0000313" key="2">
    <source>
        <dbReference type="EMBL" id="CAG2212440.1"/>
    </source>
</evidence>
<evidence type="ECO:0000313" key="3">
    <source>
        <dbReference type="Proteomes" id="UP000683360"/>
    </source>
</evidence>
<comment type="caution">
    <text evidence="2">The sequence shown here is derived from an EMBL/GenBank/DDBJ whole genome shotgun (WGS) entry which is preliminary data.</text>
</comment>
<sequence length="213" mass="24295">MCIVFTVLRVDRMMAGGFQNDLIEQVIESTVPTRTNVIIVGHYTSSREIWTNSSNFGIGKFVTEIKEIQQGETCDPFDFEAGLFYVKYESSILDPYRIQERLCERLGERDYDFRHNNCEHVITYIMIGEQLSNDTDENSSCADFCTVTVGEFKEVGMKVAFFMAFIGAIAGSLIRYSYVNVIVEGTILYVIIITRMRRVLLQNCGTGFQSEKT</sequence>
<keyword evidence="1" id="KW-0812">Transmembrane</keyword>
<dbReference type="OrthoDB" id="6200346at2759"/>
<evidence type="ECO:0008006" key="4">
    <source>
        <dbReference type="Google" id="ProtNLM"/>
    </source>
</evidence>
<feature type="transmembrane region" description="Helical" evidence="1">
    <location>
        <begin position="159"/>
        <end position="192"/>
    </location>
</feature>
<name>A0A8S3RVV4_MYTED</name>
<accession>A0A8S3RVV4</accession>
<keyword evidence="1" id="KW-1133">Transmembrane helix</keyword>
<reference evidence="2" key="1">
    <citation type="submission" date="2021-03" db="EMBL/GenBank/DDBJ databases">
        <authorList>
            <person name="Bekaert M."/>
        </authorList>
    </citation>
    <scope>NUCLEOTIDE SEQUENCE</scope>
</reference>
<protein>
    <recommendedName>
        <fullName evidence="4">LRAT domain-containing protein</fullName>
    </recommendedName>
</protein>
<proteinExistence type="predicted"/>
<dbReference type="Gene3D" id="3.90.1720.10">
    <property type="entry name" value="endopeptidase domain like (from Nostoc punctiforme)"/>
    <property type="match status" value="1"/>
</dbReference>
<organism evidence="2 3">
    <name type="scientific">Mytilus edulis</name>
    <name type="common">Blue mussel</name>
    <dbReference type="NCBI Taxonomy" id="6550"/>
    <lineage>
        <taxon>Eukaryota</taxon>
        <taxon>Metazoa</taxon>
        <taxon>Spiralia</taxon>
        <taxon>Lophotrochozoa</taxon>
        <taxon>Mollusca</taxon>
        <taxon>Bivalvia</taxon>
        <taxon>Autobranchia</taxon>
        <taxon>Pteriomorphia</taxon>
        <taxon>Mytilida</taxon>
        <taxon>Mytiloidea</taxon>
        <taxon>Mytilidae</taxon>
        <taxon>Mytilinae</taxon>
        <taxon>Mytilus</taxon>
    </lineage>
</organism>
<evidence type="ECO:0000256" key="1">
    <source>
        <dbReference type="SAM" id="Phobius"/>
    </source>
</evidence>
<dbReference type="AlphaFoldDB" id="A0A8S3RVV4"/>
<keyword evidence="3" id="KW-1185">Reference proteome</keyword>
<dbReference type="Proteomes" id="UP000683360">
    <property type="component" value="Unassembled WGS sequence"/>
</dbReference>
<keyword evidence="1" id="KW-0472">Membrane</keyword>